<feature type="repeat" description="TPR" evidence="3">
    <location>
        <begin position="128"/>
        <end position="161"/>
    </location>
</feature>
<evidence type="ECO:0000313" key="5">
    <source>
        <dbReference type="EMBL" id="GBG34411.1"/>
    </source>
</evidence>
<dbReference type="Gene3D" id="1.25.40.10">
    <property type="entry name" value="Tetratricopeptide repeat domain"/>
    <property type="match status" value="2"/>
</dbReference>
<comment type="caution">
    <text evidence="5">The sequence shown here is derived from an EMBL/GenBank/DDBJ whole genome shotgun (WGS) entry which is preliminary data.</text>
</comment>
<feature type="compositionally biased region" description="Low complexity" evidence="4">
    <location>
        <begin position="37"/>
        <end position="54"/>
    </location>
</feature>
<evidence type="ECO:0000256" key="2">
    <source>
        <dbReference type="ARBA" id="ARBA00022803"/>
    </source>
</evidence>
<proteinExistence type="predicted"/>
<keyword evidence="1" id="KW-0677">Repeat</keyword>
<evidence type="ECO:0000256" key="1">
    <source>
        <dbReference type="ARBA" id="ARBA00022737"/>
    </source>
</evidence>
<reference evidence="5 6" key="1">
    <citation type="submission" date="2017-12" db="EMBL/GenBank/DDBJ databases">
        <title>Sequencing, de novo assembly and annotation of complete genome of a new Thraustochytrid species, strain FCC1311.</title>
        <authorList>
            <person name="Sedici K."/>
            <person name="Godart F."/>
            <person name="Aiese Cigliano R."/>
            <person name="Sanseverino W."/>
            <person name="Barakat M."/>
            <person name="Ortet P."/>
            <person name="Marechal E."/>
            <person name="Cagnac O."/>
            <person name="Amato A."/>
        </authorList>
    </citation>
    <scope>NUCLEOTIDE SEQUENCE [LARGE SCALE GENOMIC DNA]</scope>
</reference>
<name>A0A2R5H0W2_9STRA</name>
<organism evidence="5 6">
    <name type="scientific">Hondaea fermentalgiana</name>
    <dbReference type="NCBI Taxonomy" id="2315210"/>
    <lineage>
        <taxon>Eukaryota</taxon>
        <taxon>Sar</taxon>
        <taxon>Stramenopiles</taxon>
        <taxon>Bigyra</taxon>
        <taxon>Labyrinthulomycetes</taxon>
        <taxon>Thraustochytrida</taxon>
        <taxon>Thraustochytriidae</taxon>
        <taxon>Hondaea</taxon>
    </lineage>
</organism>
<keyword evidence="2 3" id="KW-0802">TPR repeat</keyword>
<keyword evidence="6" id="KW-1185">Reference proteome</keyword>
<dbReference type="PANTHER" id="PTHR45641">
    <property type="entry name" value="TETRATRICOPEPTIDE REPEAT PROTEIN (AFU_ORTHOLOGUE AFUA_6G03870)"/>
    <property type="match status" value="1"/>
</dbReference>
<accession>A0A2R5H0W2</accession>
<feature type="region of interest" description="Disordered" evidence="4">
    <location>
        <begin position="1"/>
        <end position="80"/>
    </location>
</feature>
<evidence type="ECO:0000256" key="3">
    <source>
        <dbReference type="PROSITE-ProRule" id="PRU00339"/>
    </source>
</evidence>
<feature type="compositionally biased region" description="Low complexity" evidence="4">
    <location>
        <begin position="1"/>
        <end position="13"/>
    </location>
</feature>
<dbReference type="InterPro" id="IPR011990">
    <property type="entry name" value="TPR-like_helical_dom_sf"/>
</dbReference>
<protein>
    <submittedName>
        <fullName evidence="5">Kinesin light chain</fullName>
    </submittedName>
</protein>
<gene>
    <name evidence="5" type="ORF">FCC1311_106352</name>
</gene>
<sequence>MSAAASNAAPASSRGFAARTGPGGISITRHRTDPKVQQEMQQQIQEQLQDQAEQAGASASATPTGQGLGLGGGSRPEHLQGPELEISKLQQQVHELWSQNKIAEAREVAEAVKLTVESFYGDKHPVYASVLNNLALMHKQVGEFDEAVKSLSEAIRIYKDTVGDDHLSTVTAMGNLGQLYKTYALNSKGMEKHSLLTHAKTFFATNMEALKSLKGEESPDYGMAMQNYGAVLRLLNDKEDSMSYVEGGRNIIVAALDAEHPRVATARNNMGLELKLQGRFELAEKEYKEALRIRQAKLGGSHSETIIAMHNLAELYMAWGKDADAHALQQQVLDELGVDKVDLEDEIAGDGSSGSGRS</sequence>
<dbReference type="PANTHER" id="PTHR45641:SF19">
    <property type="entry name" value="NEPHROCYSTIN-3"/>
    <property type="match status" value="1"/>
</dbReference>
<dbReference type="Pfam" id="PF13424">
    <property type="entry name" value="TPR_12"/>
    <property type="match status" value="2"/>
</dbReference>
<dbReference type="PROSITE" id="PS50005">
    <property type="entry name" value="TPR"/>
    <property type="match status" value="1"/>
</dbReference>
<evidence type="ECO:0000313" key="6">
    <source>
        <dbReference type="Proteomes" id="UP000241890"/>
    </source>
</evidence>
<dbReference type="SUPFAM" id="SSF48452">
    <property type="entry name" value="TPR-like"/>
    <property type="match status" value="2"/>
</dbReference>
<dbReference type="InParanoid" id="A0A2R5H0W2"/>
<dbReference type="SMART" id="SM00028">
    <property type="entry name" value="TPR"/>
    <property type="match status" value="2"/>
</dbReference>
<dbReference type="AlphaFoldDB" id="A0A2R5H0W2"/>
<dbReference type="EMBL" id="BEYU01000193">
    <property type="protein sequence ID" value="GBG34411.1"/>
    <property type="molecule type" value="Genomic_DNA"/>
</dbReference>
<dbReference type="Proteomes" id="UP000241890">
    <property type="component" value="Unassembled WGS sequence"/>
</dbReference>
<dbReference type="OrthoDB" id="10031679at2759"/>
<dbReference type="InterPro" id="IPR019734">
    <property type="entry name" value="TPR_rpt"/>
</dbReference>
<evidence type="ECO:0000256" key="4">
    <source>
        <dbReference type="SAM" id="MobiDB-lite"/>
    </source>
</evidence>